<dbReference type="Pfam" id="PF00831">
    <property type="entry name" value="Ribosomal_L29"/>
    <property type="match status" value="1"/>
</dbReference>
<dbReference type="HAMAP" id="MF_00374">
    <property type="entry name" value="Ribosomal_uL29"/>
    <property type="match status" value="1"/>
</dbReference>
<comment type="similarity">
    <text evidence="1 5">Belongs to the universal ribosomal protein uL29 family.</text>
</comment>
<evidence type="ECO:0000256" key="1">
    <source>
        <dbReference type="ARBA" id="ARBA00009254"/>
    </source>
</evidence>
<dbReference type="EMBL" id="VYXP01000004">
    <property type="protein sequence ID" value="KAA9131788.1"/>
    <property type="molecule type" value="Genomic_DNA"/>
</dbReference>
<dbReference type="PANTHER" id="PTHR10916">
    <property type="entry name" value="60S RIBOSOMAL PROTEIN L35/50S RIBOSOMAL PROTEIN L29"/>
    <property type="match status" value="1"/>
</dbReference>
<dbReference type="AlphaFoldDB" id="A0A5N0TAT8"/>
<evidence type="ECO:0000256" key="4">
    <source>
        <dbReference type="ARBA" id="ARBA00035204"/>
    </source>
</evidence>
<dbReference type="GO" id="GO:0022625">
    <property type="term" value="C:cytosolic large ribosomal subunit"/>
    <property type="evidence" value="ECO:0007669"/>
    <property type="project" value="TreeGrafter"/>
</dbReference>
<name>A0A5N0TAT8_9GAMM</name>
<dbReference type="InterPro" id="IPR036049">
    <property type="entry name" value="Ribosomal_uL29_sf"/>
</dbReference>
<dbReference type="InterPro" id="IPR001854">
    <property type="entry name" value="Ribosomal_uL29"/>
</dbReference>
<dbReference type="GO" id="GO:0006412">
    <property type="term" value="P:translation"/>
    <property type="evidence" value="ECO:0007669"/>
    <property type="project" value="UniProtKB-UniRule"/>
</dbReference>
<evidence type="ECO:0000256" key="2">
    <source>
        <dbReference type="ARBA" id="ARBA00022980"/>
    </source>
</evidence>
<evidence type="ECO:0000256" key="3">
    <source>
        <dbReference type="ARBA" id="ARBA00023274"/>
    </source>
</evidence>
<dbReference type="SUPFAM" id="SSF46561">
    <property type="entry name" value="Ribosomal protein L29 (L29p)"/>
    <property type="match status" value="1"/>
</dbReference>
<keyword evidence="7" id="KW-1185">Reference proteome</keyword>
<evidence type="ECO:0000313" key="7">
    <source>
        <dbReference type="Proteomes" id="UP000325372"/>
    </source>
</evidence>
<proteinExistence type="inferred from homology"/>
<keyword evidence="2 5" id="KW-0689">Ribosomal protein</keyword>
<dbReference type="RefSeq" id="WP_150863579.1">
    <property type="nucleotide sequence ID" value="NZ_VYXP01000004.1"/>
</dbReference>
<gene>
    <name evidence="5 6" type="primary">rpmC</name>
    <name evidence="6" type="ORF">F3N42_06305</name>
</gene>
<keyword evidence="3 5" id="KW-0687">Ribonucleoprotein</keyword>
<dbReference type="FunFam" id="1.10.287.310:FF:000001">
    <property type="entry name" value="50S ribosomal protein L29"/>
    <property type="match status" value="1"/>
</dbReference>
<organism evidence="6 7">
    <name type="scientific">Marinihelvus fidelis</name>
    <dbReference type="NCBI Taxonomy" id="2613842"/>
    <lineage>
        <taxon>Bacteria</taxon>
        <taxon>Pseudomonadati</taxon>
        <taxon>Pseudomonadota</taxon>
        <taxon>Gammaproteobacteria</taxon>
        <taxon>Chromatiales</taxon>
        <taxon>Wenzhouxiangellaceae</taxon>
        <taxon>Marinihelvus</taxon>
    </lineage>
</organism>
<protein>
    <recommendedName>
        <fullName evidence="4 5">Large ribosomal subunit protein uL29</fullName>
    </recommendedName>
</protein>
<dbReference type="CDD" id="cd00427">
    <property type="entry name" value="Ribosomal_L29_HIP"/>
    <property type="match status" value="1"/>
</dbReference>
<reference evidence="6 7" key="1">
    <citation type="submission" date="2019-09" db="EMBL/GenBank/DDBJ databases">
        <title>Wenzhouxiangella sp. Genome sequencing and assembly.</title>
        <authorList>
            <person name="Zhang R."/>
        </authorList>
    </citation>
    <scope>NUCLEOTIDE SEQUENCE [LARGE SCALE GENOMIC DNA]</scope>
    <source>
        <strain evidence="6 7">W260</strain>
    </source>
</reference>
<dbReference type="PANTHER" id="PTHR10916:SF0">
    <property type="entry name" value="LARGE RIBOSOMAL SUBUNIT PROTEIN UL29C"/>
    <property type="match status" value="1"/>
</dbReference>
<comment type="caution">
    <text evidence="6">The sequence shown here is derived from an EMBL/GenBank/DDBJ whole genome shotgun (WGS) entry which is preliminary data.</text>
</comment>
<dbReference type="PROSITE" id="PS00579">
    <property type="entry name" value="RIBOSOMAL_L29"/>
    <property type="match status" value="1"/>
</dbReference>
<dbReference type="NCBIfam" id="TIGR00012">
    <property type="entry name" value="L29"/>
    <property type="match status" value="1"/>
</dbReference>
<evidence type="ECO:0000313" key="6">
    <source>
        <dbReference type="EMBL" id="KAA9131788.1"/>
    </source>
</evidence>
<dbReference type="Gene3D" id="1.10.287.310">
    <property type="match status" value="1"/>
</dbReference>
<dbReference type="InterPro" id="IPR050063">
    <property type="entry name" value="Ribosomal_protein_uL29"/>
</dbReference>
<dbReference type="Proteomes" id="UP000325372">
    <property type="component" value="Unassembled WGS sequence"/>
</dbReference>
<sequence length="67" mass="7715">MNAQDLRAKSDAELREELTGLLREQFNLRMQKGTGQMGQPNELRRVRRDIARVKTVLNEKSKEGSES</sequence>
<accession>A0A5N0TAT8</accession>
<dbReference type="GO" id="GO:0003735">
    <property type="term" value="F:structural constituent of ribosome"/>
    <property type="evidence" value="ECO:0007669"/>
    <property type="project" value="InterPro"/>
</dbReference>
<dbReference type="InterPro" id="IPR018254">
    <property type="entry name" value="Ribosomal_uL29_CS"/>
</dbReference>
<evidence type="ECO:0000256" key="5">
    <source>
        <dbReference type="HAMAP-Rule" id="MF_00374"/>
    </source>
</evidence>